<evidence type="ECO:0000256" key="10">
    <source>
        <dbReference type="RuleBase" id="RU362002"/>
    </source>
</evidence>
<evidence type="ECO:0000313" key="13">
    <source>
        <dbReference type="Proteomes" id="UP001304300"/>
    </source>
</evidence>
<evidence type="ECO:0000313" key="12">
    <source>
        <dbReference type="EMBL" id="WOO41651.1"/>
    </source>
</evidence>
<feature type="transmembrane region" description="Helical" evidence="10">
    <location>
        <begin position="271"/>
        <end position="291"/>
    </location>
</feature>
<feature type="transmembrane region" description="Helical" evidence="10">
    <location>
        <begin position="169"/>
        <end position="189"/>
    </location>
</feature>
<evidence type="ECO:0000256" key="3">
    <source>
        <dbReference type="ARBA" id="ARBA00005887"/>
    </source>
</evidence>
<dbReference type="InterPro" id="IPR005467">
    <property type="entry name" value="His_kinase_dom"/>
</dbReference>
<feature type="transmembrane region" description="Helical" evidence="10">
    <location>
        <begin position="238"/>
        <end position="264"/>
    </location>
</feature>
<dbReference type="InterPro" id="IPR024041">
    <property type="entry name" value="NH4_transpt_AmtB-like_dom"/>
</dbReference>
<dbReference type="GO" id="GO:0005886">
    <property type="term" value="C:plasma membrane"/>
    <property type="evidence" value="ECO:0007669"/>
    <property type="project" value="UniProtKB-SubCell"/>
</dbReference>
<dbReference type="KEGG" id="puo:RZN69_01025"/>
<dbReference type="InterPro" id="IPR001905">
    <property type="entry name" value="Ammonium_transpt"/>
</dbReference>
<feature type="transmembrane region" description="Helical" evidence="10">
    <location>
        <begin position="97"/>
        <end position="120"/>
    </location>
</feature>
<dbReference type="Gene3D" id="1.10.287.130">
    <property type="match status" value="1"/>
</dbReference>
<dbReference type="CDD" id="cd00082">
    <property type="entry name" value="HisKA"/>
    <property type="match status" value="1"/>
</dbReference>
<dbReference type="SMART" id="SM00387">
    <property type="entry name" value="HATPase_c"/>
    <property type="match status" value="1"/>
</dbReference>
<dbReference type="Pfam" id="PF02518">
    <property type="entry name" value="HATPase_c"/>
    <property type="match status" value="1"/>
</dbReference>
<comment type="subcellular location">
    <subcellularLocation>
        <location evidence="10">Cell membrane</location>
        <topology evidence="10">Multi-pass membrane protein</topology>
    </subcellularLocation>
    <subcellularLocation>
        <location evidence="2">Membrane</location>
        <topology evidence="2">Multi-pass membrane protein</topology>
    </subcellularLocation>
</comment>
<dbReference type="SUPFAM" id="SSF47384">
    <property type="entry name" value="Homodimeric domain of signal transducing histidine kinase"/>
    <property type="match status" value="1"/>
</dbReference>
<dbReference type="PRINTS" id="PR00344">
    <property type="entry name" value="BCTRLSENSOR"/>
</dbReference>
<feature type="transmembrane region" description="Helical" evidence="10">
    <location>
        <begin position="59"/>
        <end position="77"/>
    </location>
</feature>
<evidence type="ECO:0000256" key="8">
    <source>
        <dbReference type="ARBA" id="ARBA00023136"/>
    </source>
</evidence>
<evidence type="ECO:0000256" key="7">
    <source>
        <dbReference type="ARBA" id="ARBA00022989"/>
    </source>
</evidence>
<dbReference type="PANTHER" id="PTHR11730:SF6">
    <property type="entry name" value="AMMONIUM TRANSPORTER"/>
    <property type="match status" value="1"/>
</dbReference>
<dbReference type="GO" id="GO:0097272">
    <property type="term" value="P:ammonium homeostasis"/>
    <property type="evidence" value="ECO:0007669"/>
    <property type="project" value="TreeGrafter"/>
</dbReference>
<dbReference type="Gene3D" id="3.30.565.10">
    <property type="entry name" value="Histidine kinase-like ATPase, C-terminal domain"/>
    <property type="match status" value="1"/>
</dbReference>
<feature type="transmembrane region" description="Helical" evidence="10">
    <location>
        <begin position="297"/>
        <end position="313"/>
    </location>
</feature>
<keyword evidence="8 10" id="KW-0472">Membrane</keyword>
<dbReference type="InterPro" id="IPR003661">
    <property type="entry name" value="HisK_dim/P_dom"/>
</dbReference>
<evidence type="ECO:0000256" key="4">
    <source>
        <dbReference type="ARBA" id="ARBA00022448"/>
    </source>
</evidence>
<feature type="transmembrane region" description="Helical" evidence="10">
    <location>
        <begin position="127"/>
        <end position="149"/>
    </location>
</feature>
<keyword evidence="13" id="KW-1185">Reference proteome</keyword>
<comment type="similarity">
    <text evidence="3 10">Belongs to the ammonia transporter channel (TC 1.A.11.2) family.</text>
</comment>
<dbReference type="InterPro" id="IPR036890">
    <property type="entry name" value="HATPase_C_sf"/>
</dbReference>
<dbReference type="InterPro" id="IPR003594">
    <property type="entry name" value="HATPase_dom"/>
</dbReference>
<dbReference type="SUPFAM" id="SSF55874">
    <property type="entry name" value="ATPase domain of HSP90 chaperone/DNA topoisomerase II/histidine kinase"/>
    <property type="match status" value="1"/>
</dbReference>
<dbReference type="EMBL" id="CP136920">
    <property type="protein sequence ID" value="WOO41651.1"/>
    <property type="molecule type" value="Genomic_DNA"/>
</dbReference>
<dbReference type="InterPro" id="IPR036097">
    <property type="entry name" value="HisK_dim/P_sf"/>
</dbReference>
<gene>
    <name evidence="12" type="primary">amt</name>
    <name evidence="12" type="ORF">RZN69_01025</name>
</gene>
<dbReference type="CDD" id="cd16922">
    <property type="entry name" value="HATPase_EvgS-ArcB-TorS-like"/>
    <property type="match status" value="1"/>
</dbReference>
<accession>A0AAQ3LA57</accession>
<evidence type="ECO:0000256" key="9">
    <source>
        <dbReference type="ARBA" id="ARBA00023177"/>
    </source>
</evidence>
<dbReference type="InterPro" id="IPR029020">
    <property type="entry name" value="Ammonium/urea_transptr"/>
</dbReference>
<dbReference type="InterPro" id="IPR018047">
    <property type="entry name" value="Ammonium_transpt_CS"/>
</dbReference>
<dbReference type="PANTHER" id="PTHR11730">
    <property type="entry name" value="AMMONIUM TRANSPORTER"/>
    <property type="match status" value="1"/>
</dbReference>
<proteinExistence type="inferred from homology"/>
<dbReference type="PROSITE" id="PS01219">
    <property type="entry name" value="AMMONIUM_TRANSP"/>
    <property type="match status" value="1"/>
</dbReference>
<dbReference type="Gene3D" id="1.10.3430.10">
    <property type="entry name" value="Ammonium transporter AmtB like domains"/>
    <property type="match status" value="1"/>
</dbReference>
<dbReference type="GO" id="GO:0000155">
    <property type="term" value="F:phosphorelay sensor kinase activity"/>
    <property type="evidence" value="ECO:0007669"/>
    <property type="project" value="InterPro"/>
</dbReference>
<keyword evidence="9 10" id="KW-0924">Ammonia transport</keyword>
<keyword evidence="6 10" id="KW-0812">Transmembrane</keyword>
<dbReference type="AlphaFoldDB" id="A0AAQ3LA57"/>
<keyword evidence="4 10" id="KW-0813">Transport</keyword>
<evidence type="ECO:0000259" key="11">
    <source>
        <dbReference type="PROSITE" id="PS50109"/>
    </source>
</evidence>
<dbReference type="PROSITE" id="PS50109">
    <property type="entry name" value="HIS_KIN"/>
    <property type="match status" value="1"/>
</dbReference>
<keyword evidence="5" id="KW-0597">Phosphoprotein</keyword>
<evidence type="ECO:0000256" key="6">
    <source>
        <dbReference type="ARBA" id="ARBA00022692"/>
    </source>
</evidence>
<name>A0AAQ3LA57_9BACT</name>
<dbReference type="NCBIfam" id="TIGR00836">
    <property type="entry name" value="amt"/>
    <property type="match status" value="1"/>
</dbReference>
<reference evidence="12 13" key="1">
    <citation type="submission" date="2023-10" db="EMBL/GenBank/DDBJ databases">
        <title>Rubellicoccus peritrichatus gen. nov., sp. nov., isolated from an algae of coral reef tank.</title>
        <authorList>
            <person name="Luo J."/>
        </authorList>
    </citation>
    <scope>NUCLEOTIDE SEQUENCE [LARGE SCALE GENOMIC DNA]</scope>
    <source>
        <strain evidence="12 13">CR14</strain>
    </source>
</reference>
<dbReference type="RefSeq" id="WP_317834135.1">
    <property type="nucleotide sequence ID" value="NZ_CP136920.1"/>
</dbReference>
<evidence type="ECO:0000256" key="2">
    <source>
        <dbReference type="ARBA" id="ARBA00004141"/>
    </source>
</evidence>
<dbReference type="SUPFAM" id="SSF111352">
    <property type="entry name" value="Ammonium transporter"/>
    <property type="match status" value="1"/>
</dbReference>
<dbReference type="Pfam" id="PF00909">
    <property type="entry name" value="Ammonium_transp"/>
    <property type="match status" value="1"/>
</dbReference>
<feature type="transmembrane region" description="Helical" evidence="10">
    <location>
        <begin position="358"/>
        <end position="380"/>
    </location>
</feature>
<feature type="transmembrane region" description="Helical" evidence="10">
    <location>
        <begin position="325"/>
        <end position="343"/>
    </location>
</feature>
<feature type="transmembrane region" description="Helical" evidence="10">
    <location>
        <begin position="18"/>
        <end position="38"/>
    </location>
</feature>
<evidence type="ECO:0000256" key="5">
    <source>
        <dbReference type="ARBA" id="ARBA00022553"/>
    </source>
</evidence>
<feature type="domain" description="Histidine kinase" evidence="11">
    <location>
        <begin position="487"/>
        <end position="710"/>
    </location>
</feature>
<dbReference type="SMART" id="SM00388">
    <property type="entry name" value="HisKA"/>
    <property type="match status" value="1"/>
</dbReference>
<dbReference type="Pfam" id="PF00512">
    <property type="entry name" value="HisKA"/>
    <property type="match status" value="1"/>
</dbReference>
<comment type="catalytic activity">
    <reaction evidence="1">
        <text>ATP + protein L-histidine = ADP + protein N-phospho-L-histidine.</text>
        <dbReference type="EC" id="2.7.13.3"/>
    </reaction>
</comment>
<dbReference type="GO" id="GO:0008519">
    <property type="term" value="F:ammonium channel activity"/>
    <property type="evidence" value="ECO:0007669"/>
    <property type="project" value="InterPro"/>
</dbReference>
<dbReference type="FunFam" id="3.30.565.10:FF:000010">
    <property type="entry name" value="Sensor histidine kinase RcsC"/>
    <property type="match status" value="1"/>
</dbReference>
<feature type="transmembrane region" description="Helical" evidence="10">
    <location>
        <begin position="209"/>
        <end position="226"/>
    </location>
</feature>
<sequence length="733" mass="79660">MRTDPHYTIMVTPETLNIAWILLTAGMVMVMQAGFCLLESGLVRAKNSINVAIKNMADFCVSASVFWLFGFGLMFGSTISSTSGGNYFFFDPGQNEWLLAFFVFQLVFCGTAITIISGAVAERMRFAAYLIVALFVSAIVYPIFGNWAWGGIVGDIDKGWLAKRGFLDFAGSTVVHSVGGWVAFAGVLVIGPRIGRFTNSESKIQGHNLTLASAGTLILFFGWLGFNGGSTLAINKDVPLIITNTIISGAFGGMVAMLIAYAYYGMPRTWAIMNGIIGGLVGVTANCNVITPGSAALIGSISGGLCFGGILLLEKLRIDDAVGAVPAHAFCGVWGTLSVALFGNPEAWGTGFTRMEQLWVQCQGILVCFAWTFGISLLFFKILNHFIRLRVTPEQEHAGLNVSEHGATTELVDLINEMDTQRSAGTFNKHVYVEPNTEVGQIAAEYNRVLARVEEEFKKREETAAIAKAAQIDAVRANHVKNEFLANMSHELRTPLGIITGYTELIQEELKDAGIEGHGDDLETIAQSSRHLLHLINGVLDISKIESGQMEVHLEPIDIAQLIDDLSQTIQPLIRDHQNQLTIKYVSDIGILVADEIKLQQCLLNLLSNAAKFTQNGQISILVNRNQTEGRRPSVQFIVEDTGIGMTEQQSKMIFEAFTQADTSTTRRYGGTGLGLAITRSFCRLMGGDVSVSSEPNVGSRFKIELPADLTPTETPISVEQLELKSLSPCPSR</sequence>
<dbReference type="Proteomes" id="UP001304300">
    <property type="component" value="Chromosome"/>
</dbReference>
<protein>
    <recommendedName>
        <fullName evidence="10">Ammonium transporter</fullName>
    </recommendedName>
</protein>
<dbReference type="InterPro" id="IPR004358">
    <property type="entry name" value="Sig_transdc_His_kin-like_C"/>
</dbReference>
<organism evidence="12 13">
    <name type="scientific">Rubellicoccus peritrichatus</name>
    <dbReference type="NCBI Taxonomy" id="3080537"/>
    <lineage>
        <taxon>Bacteria</taxon>
        <taxon>Pseudomonadati</taxon>
        <taxon>Verrucomicrobiota</taxon>
        <taxon>Opitutia</taxon>
        <taxon>Puniceicoccales</taxon>
        <taxon>Cerasicoccaceae</taxon>
        <taxon>Rubellicoccus</taxon>
    </lineage>
</organism>
<keyword evidence="7 10" id="KW-1133">Transmembrane helix</keyword>
<evidence type="ECO:0000256" key="1">
    <source>
        <dbReference type="ARBA" id="ARBA00000085"/>
    </source>
</evidence>